<keyword evidence="1" id="KW-1133">Transmembrane helix</keyword>
<evidence type="ECO:0000256" key="1">
    <source>
        <dbReference type="SAM" id="Phobius"/>
    </source>
</evidence>
<feature type="transmembrane region" description="Helical" evidence="1">
    <location>
        <begin position="364"/>
        <end position="383"/>
    </location>
</feature>
<reference evidence="2 3" key="1">
    <citation type="submission" date="2019-06" db="EMBL/GenBank/DDBJ databases">
        <title>Whole genome shotgun sequence of Acinetobacter pittii NBRC 110514.</title>
        <authorList>
            <person name="Hosoyama A."/>
            <person name="Uohara A."/>
            <person name="Ohji S."/>
            <person name="Ichikawa N."/>
        </authorList>
    </citation>
    <scope>NUCLEOTIDE SEQUENCE [LARGE SCALE GENOMIC DNA]</scope>
    <source>
        <strain evidence="2 3">NBRC 110514</strain>
    </source>
</reference>
<evidence type="ECO:0000313" key="3">
    <source>
        <dbReference type="Proteomes" id="UP000317717"/>
    </source>
</evidence>
<protein>
    <submittedName>
        <fullName evidence="2">Membrane protein</fullName>
    </submittedName>
</protein>
<accession>A0A4Y3JA89</accession>
<dbReference type="GO" id="GO:0005886">
    <property type="term" value="C:plasma membrane"/>
    <property type="evidence" value="ECO:0007669"/>
    <property type="project" value="TreeGrafter"/>
</dbReference>
<gene>
    <name evidence="2" type="primary">creD</name>
    <name evidence="2" type="ORF">PA3_29870</name>
</gene>
<dbReference type="EMBL" id="BJLJ01000013">
    <property type="protein sequence ID" value="GEA68829.1"/>
    <property type="molecule type" value="Genomic_DNA"/>
</dbReference>
<organism evidence="2 3">
    <name type="scientific">Acinetobacter pittii</name>
    <name type="common">Acinetobacter genomosp. 3</name>
    <dbReference type="NCBI Taxonomy" id="48296"/>
    <lineage>
        <taxon>Bacteria</taxon>
        <taxon>Pseudomonadati</taxon>
        <taxon>Pseudomonadota</taxon>
        <taxon>Gammaproteobacteria</taxon>
        <taxon>Moraxellales</taxon>
        <taxon>Moraxellaceae</taxon>
        <taxon>Acinetobacter</taxon>
        <taxon>Acinetobacter calcoaceticus/baumannii complex</taxon>
    </lineage>
</organism>
<dbReference type="Proteomes" id="UP000317717">
    <property type="component" value="Unassembled WGS sequence"/>
</dbReference>
<comment type="caution">
    <text evidence="2">The sequence shown here is derived from an EMBL/GenBank/DDBJ whole genome shotgun (WGS) entry which is preliminary data.</text>
</comment>
<keyword evidence="1" id="KW-0472">Membrane</keyword>
<keyword evidence="1" id="KW-0812">Transmembrane</keyword>
<dbReference type="AlphaFoldDB" id="A0A4Y3JA89"/>
<evidence type="ECO:0000313" key="2">
    <source>
        <dbReference type="EMBL" id="GEA68829.1"/>
    </source>
</evidence>
<dbReference type="InterPro" id="IPR010364">
    <property type="entry name" value="Uncharacterised_IM_CreD"/>
</dbReference>
<feature type="transmembrane region" description="Helical" evidence="1">
    <location>
        <begin position="12"/>
        <end position="33"/>
    </location>
</feature>
<feature type="transmembrane region" description="Helical" evidence="1">
    <location>
        <begin position="389"/>
        <end position="409"/>
    </location>
</feature>
<dbReference type="PANTHER" id="PTHR30092">
    <property type="entry name" value="INNER MEMBRANE PROTEIN CRED"/>
    <property type="match status" value="1"/>
</dbReference>
<dbReference type="NCBIfam" id="NF008712">
    <property type="entry name" value="PRK11715.1-1"/>
    <property type="match status" value="1"/>
</dbReference>
<sequence length="473" mass="54101">MTMESTMRRNFINLKIGAVLFLILIFYIGLFFISNLIDERQSYQQQVIQDIAKEQIRPQQVIAPYLKIPYQVQTICTDEQKKTYACIQTLFVTLGAESTDWKAQFKVSDNTYKRNMYKAISYQNHMLGKGVFKGTMLESQRNYLWDQAEIIFPIQDARGLNAKPTFNIDGKNYKFDFSAQSQGQHGFDLLHITSKQYPELILKLQKGFSFSLQFDLEGLSEFAFVPTSYEMTYQAKGNWGDVKYDGQSLPFKKLSKKQFFEADWKNIALGKRNLDRLSTCANSQCFYQAVNTQSNLISDVDSGYAASNTSSNNISGISTQFLEPVNIYTQTDRAIKYGIMVIIITFGCFFLFEVLKSLKIHPIQYALVAMAQGVFFVLLLSISEYYAFGLAYLVAAVACIGLITWYLYFVVQGFKAAILFGVLLSALYGMMYLLLQSSGKTFLFGSILSFILIACVMYITRHVNWYQSEQQRI</sequence>
<proteinExistence type="predicted"/>
<name>A0A4Y3JA89_ACIPI</name>
<feature type="transmembrane region" description="Helical" evidence="1">
    <location>
        <begin position="441"/>
        <end position="460"/>
    </location>
</feature>
<dbReference type="PIRSF" id="PIRSF004548">
    <property type="entry name" value="CreD"/>
    <property type="match status" value="1"/>
</dbReference>
<feature type="transmembrane region" description="Helical" evidence="1">
    <location>
        <begin position="416"/>
        <end position="435"/>
    </location>
</feature>
<dbReference type="PANTHER" id="PTHR30092:SF0">
    <property type="entry name" value="INNER MEMBRANE PROTEIN CRED"/>
    <property type="match status" value="1"/>
</dbReference>
<feature type="transmembrane region" description="Helical" evidence="1">
    <location>
        <begin position="334"/>
        <end position="352"/>
    </location>
</feature>
<dbReference type="Pfam" id="PF06123">
    <property type="entry name" value="CreD"/>
    <property type="match status" value="1"/>
</dbReference>